<evidence type="ECO:0000313" key="4">
    <source>
        <dbReference type="Proteomes" id="UP000290189"/>
    </source>
</evidence>
<evidence type="ECO:0000313" key="1">
    <source>
        <dbReference type="EMBL" id="CEO98282.1"/>
    </source>
</evidence>
<reference evidence="2 4" key="2">
    <citation type="submission" date="2018-03" db="EMBL/GenBank/DDBJ databases">
        <authorList>
            <person name="Fogelqvist J."/>
        </authorList>
    </citation>
    <scope>NUCLEOTIDE SEQUENCE [LARGE SCALE GENOMIC DNA]</scope>
</reference>
<dbReference type="AlphaFoldDB" id="A0A0G4IST0"/>
<dbReference type="EMBL" id="OVEO01000003">
    <property type="protein sequence ID" value="SPQ95144.1"/>
    <property type="molecule type" value="Genomic_DNA"/>
</dbReference>
<gene>
    <name evidence="1" type="ORF">PBRA_006396</name>
    <name evidence="2" type="ORF">PLBR_LOCUS2359</name>
</gene>
<dbReference type="EMBL" id="CDSF01000083">
    <property type="protein sequence ID" value="CEO98282.1"/>
    <property type="molecule type" value="Genomic_DNA"/>
</dbReference>
<name>A0A0G4IST0_PLABS</name>
<reference evidence="1 3" key="1">
    <citation type="submission" date="2015-02" db="EMBL/GenBank/DDBJ databases">
        <authorList>
            <person name="Chooi Y.-H."/>
        </authorList>
    </citation>
    <scope>NUCLEOTIDE SEQUENCE [LARGE SCALE GENOMIC DNA]</scope>
    <source>
        <strain evidence="1">E3</strain>
    </source>
</reference>
<keyword evidence="3" id="KW-1185">Reference proteome</keyword>
<evidence type="ECO:0000313" key="3">
    <source>
        <dbReference type="Proteomes" id="UP000039324"/>
    </source>
</evidence>
<protein>
    <submittedName>
        <fullName evidence="1">Uncharacterized protein</fullName>
    </submittedName>
</protein>
<geneLocation type="mitochondrion" evidence="2"/>
<organism evidence="1 3">
    <name type="scientific">Plasmodiophora brassicae</name>
    <name type="common">Clubroot disease agent</name>
    <dbReference type="NCBI Taxonomy" id="37360"/>
    <lineage>
        <taxon>Eukaryota</taxon>
        <taxon>Sar</taxon>
        <taxon>Rhizaria</taxon>
        <taxon>Endomyxa</taxon>
        <taxon>Phytomyxea</taxon>
        <taxon>Plasmodiophorida</taxon>
        <taxon>Plasmodiophoridae</taxon>
        <taxon>Plasmodiophora</taxon>
    </lineage>
</organism>
<dbReference type="Proteomes" id="UP000290189">
    <property type="component" value="Unassembled WGS sequence"/>
</dbReference>
<evidence type="ECO:0000313" key="2">
    <source>
        <dbReference type="EMBL" id="SPQ95144.1"/>
    </source>
</evidence>
<proteinExistence type="predicted"/>
<sequence length="138" mass="14888">MRVFQVLRGLFRPAAPAGDDPFKRTIWGTVKRYKQELWIIGAMSAALSMSMRLVAQKHQHQAVVSDLQGAVDELQALSGRQRQALDTIEAAVESGTVNDVRAAIEDFKKTTTPAATVTCPVASVSTGSTPATNFKGMI</sequence>
<accession>A0A0G4IST0</accession>
<dbReference type="Proteomes" id="UP000039324">
    <property type="component" value="Unassembled WGS sequence"/>
</dbReference>
<keyword evidence="2" id="KW-0496">Mitochondrion</keyword>